<proteinExistence type="predicted"/>
<feature type="region of interest" description="Disordered" evidence="1">
    <location>
        <begin position="304"/>
        <end position="350"/>
    </location>
</feature>
<evidence type="ECO:0008006" key="4">
    <source>
        <dbReference type="Google" id="ProtNLM"/>
    </source>
</evidence>
<keyword evidence="3" id="KW-1185">Reference proteome</keyword>
<protein>
    <recommendedName>
        <fullName evidence="4">Reverse transcriptase domain-containing protein</fullName>
    </recommendedName>
</protein>
<dbReference type="EMBL" id="JAODUP010000591">
    <property type="protein sequence ID" value="KAK2146659.1"/>
    <property type="molecule type" value="Genomic_DNA"/>
</dbReference>
<organism evidence="2 3">
    <name type="scientific">Paralvinella palmiformis</name>
    <dbReference type="NCBI Taxonomy" id="53620"/>
    <lineage>
        <taxon>Eukaryota</taxon>
        <taxon>Metazoa</taxon>
        <taxon>Spiralia</taxon>
        <taxon>Lophotrochozoa</taxon>
        <taxon>Annelida</taxon>
        <taxon>Polychaeta</taxon>
        <taxon>Sedentaria</taxon>
        <taxon>Canalipalpata</taxon>
        <taxon>Terebellida</taxon>
        <taxon>Terebelliformia</taxon>
        <taxon>Alvinellidae</taxon>
        <taxon>Paralvinella</taxon>
    </lineage>
</organism>
<feature type="region of interest" description="Disordered" evidence="1">
    <location>
        <begin position="697"/>
        <end position="717"/>
    </location>
</feature>
<comment type="caution">
    <text evidence="2">The sequence shown here is derived from an EMBL/GenBank/DDBJ whole genome shotgun (WGS) entry which is preliminary data.</text>
</comment>
<reference evidence="2" key="1">
    <citation type="journal article" date="2023" name="Mol. Biol. Evol.">
        <title>Third-Generation Sequencing Reveals the Adaptive Role of the Epigenome in Three Deep-Sea Polychaetes.</title>
        <authorList>
            <person name="Perez M."/>
            <person name="Aroh O."/>
            <person name="Sun Y."/>
            <person name="Lan Y."/>
            <person name="Juniper S.K."/>
            <person name="Young C.R."/>
            <person name="Angers B."/>
            <person name="Qian P.Y."/>
        </authorList>
    </citation>
    <scope>NUCLEOTIDE SEQUENCE</scope>
    <source>
        <strain evidence="2">P08H-3</strain>
    </source>
</reference>
<name>A0AAD9J583_9ANNE</name>
<feature type="compositionally biased region" description="Polar residues" evidence="1">
    <location>
        <begin position="706"/>
        <end position="717"/>
    </location>
</feature>
<feature type="region of interest" description="Disordered" evidence="1">
    <location>
        <begin position="610"/>
        <end position="647"/>
    </location>
</feature>
<accession>A0AAD9J583</accession>
<feature type="compositionally biased region" description="Low complexity" evidence="1">
    <location>
        <begin position="623"/>
        <end position="637"/>
    </location>
</feature>
<evidence type="ECO:0000256" key="1">
    <source>
        <dbReference type="SAM" id="MobiDB-lite"/>
    </source>
</evidence>
<feature type="region of interest" description="Disordered" evidence="1">
    <location>
        <begin position="577"/>
        <end position="597"/>
    </location>
</feature>
<feature type="region of interest" description="Disordered" evidence="1">
    <location>
        <begin position="424"/>
        <end position="471"/>
    </location>
</feature>
<dbReference type="Proteomes" id="UP001208570">
    <property type="component" value="Unassembled WGS sequence"/>
</dbReference>
<gene>
    <name evidence="2" type="ORF">LSH36_591g01130</name>
</gene>
<sequence>MTNVSVGGEISESFSVTNGVKQGCVLASTLFPIFLSAMLDQAFRDMGSRVLGSVQTTGEKAAGFHDATCAFNHEDNLDGQRDKQGNTRMTGLPSMEDLLIRKNLRWTRHLMSMSQDRLPKKRLASACSVNQHDLLYDVKDSSTNVSTCRVWALVRHQFKRLERQLLVYRTKPYDAERKYLPPHNSLIVESASVQPTQSRRCKPETGVPASGSLKDASAEDSGTKRVANEKCRFSPEKIKRLYSGLWALRKSFDRHGAGLEDDLFSVKSENITRTCAKVQPMPRSMQPHQAGSSQTVAAVSPVISGRARQRKNKTGVYRQSQLSKGGQYEDKPSQPDPSPNSYPSTCPWYEGRIGDELKENGVSNILQSGSRADRIQQPETNQKQTISGSVFKTFGWHGLDYHIRRKCNNNQLEVSNAVEKPRAIVDNAAQPARGAESSKPTDRKDRKRQSNFNERCRPLHHNGSSCASAENLERHSVRDSSFVRQPALNTASTTLSNVNSVPLSMPSFLFNRKPRSFRKKHSCLFLSEGSDNSSSDTNMTFYHQTEKQFDKDRRWRAWINRVRPRVGVPISSIRDSAAYSHQRGEDTTSTCTSDNDVITSLSGRSKLVGRVQGHRAPTQSANSCRSGSSGTRSGRISGLHKSDGSERLVPVSDVLSPERNAFCNMSAHRLDVSSGTARDWSCSDERTRNISIRDRNKRNDFGAKAKNTNQKLTTPKT</sequence>
<evidence type="ECO:0000313" key="3">
    <source>
        <dbReference type="Proteomes" id="UP001208570"/>
    </source>
</evidence>
<evidence type="ECO:0000313" key="2">
    <source>
        <dbReference type="EMBL" id="KAK2146659.1"/>
    </source>
</evidence>
<feature type="region of interest" description="Disordered" evidence="1">
    <location>
        <begin position="191"/>
        <end position="228"/>
    </location>
</feature>
<dbReference type="AlphaFoldDB" id="A0AAD9J583"/>
<feature type="compositionally biased region" description="Polar residues" evidence="1">
    <location>
        <begin position="587"/>
        <end position="597"/>
    </location>
</feature>